<dbReference type="Pfam" id="PF08284">
    <property type="entry name" value="RVP_2"/>
    <property type="match status" value="1"/>
</dbReference>
<dbReference type="AlphaFoldDB" id="M1D9T4"/>
<name>M1D9T4_SOLTU</name>
<organism evidence="2 3">
    <name type="scientific">Solanum tuberosum</name>
    <name type="common">Potato</name>
    <dbReference type="NCBI Taxonomy" id="4113"/>
    <lineage>
        <taxon>Eukaryota</taxon>
        <taxon>Viridiplantae</taxon>
        <taxon>Streptophyta</taxon>
        <taxon>Embryophyta</taxon>
        <taxon>Tracheophyta</taxon>
        <taxon>Spermatophyta</taxon>
        <taxon>Magnoliopsida</taxon>
        <taxon>eudicotyledons</taxon>
        <taxon>Gunneridae</taxon>
        <taxon>Pentapetalae</taxon>
        <taxon>asterids</taxon>
        <taxon>lamiids</taxon>
        <taxon>Solanales</taxon>
        <taxon>Solanaceae</taxon>
        <taxon>Solanoideae</taxon>
        <taxon>Solaneae</taxon>
        <taxon>Solanum</taxon>
    </lineage>
</organism>
<evidence type="ECO:0000256" key="1">
    <source>
        <dbReference type="SAM" id="MobiDB-lite"/>
    </source>
</evidence>
<protein>
    <submittedName>
        <fullName evidence="2">Gag-pol polyprotein</fullName>
    </submittedName>
</protein>
<reference evidence="3" key="1">
    <citation type="journal article" date="2011" name="Nature">
        <title>Genome sequence and analysis of the tuber crop potato.</title>
        <authorList>
            <consortium name="The Potato Genome Sequencing Consortium"/>
        </authorList>
    </citation>
    <scope>NUCLEOTIDE SEQUENCE [LARGE SCALE GENOMIC DNA]</scope>
    <source>
        <strain evidence="3">cv. DM1-3 516 R44</strain>
    </source>
</reference>
<dbReference type="HOGENOM" id="CLU_984854_0_0_1"/>
<accession>M1D9T4</accession>
<evidence type="ECO:0000313" key="3">
    <source>
        <dbReference type="Proteomes" id="UP000011115"/>
    </source>
</evidence>
<evidence type="ECO:0000313" key="2">
    <source>
        <dbReference type="EnsemblPlants" id="PGSC0003DMT400085578"/>
    </source>
</evidence>
<dbReference type="CDD" id="cd00303">
    <property type="entry name" value="retropepsin_like"/>
    <property type="match status" value="1"/>
</dbReference>
<dbReference type="InParanoid" id="M1D9T4"/>
<reference evidence="2" key="2">
    <citation type="submission" date="2015-06" db="UniProtKB">
        <authorList>
            <consortium name="EnsemblPlants"/>
        </authorList>
    </citation>
    <scope>IDENTIFICATION</scope>
    <source>
        <strain evidence="2">DM1-3 516 R44</strain>
    </source>
</reference>
<dbReference type="Gramene" id="PGSC0003DMT400085578">
    <property type="protein sequence ID" value="PGSC0003DMT400085578"/>
    <property type="gene ID" value="PGSC0003DMG400035149"/>
</dbReference>
<proteinExistence type="predicted"/>
<keyword evidence="3" id="KW-1185">Reference proteome</keyword>
<dbReference type="EnsemblPlants" id="PGSC0003DMT400085578">
    <property type="protein sequence ID" value="PGSC0003DMT400085578"/>
    <property type="gene ID" value="PGSC0003DMG400035149"/>
</dbReference>
<feature type="region of interest" description="Disordered" evidence="1">
    <location>
        <begin position="171"/>
        <end position="198"/>
    </location>
</feature>
<dbReference type="PaxDb" id="4113-PGSC0003DMT400085578"/>
<dbReference type="Proteomes" id="UP000011115">
    <property type="component" value="Unassembled WGS sequence"/>
</dbReference>
<sequence>MVGKLLELSFQHHQVCAIPSSVKSEGDQFSQLEIHARAWRKEVKGEEKHKITKIVRFSCGFHQGIDPTRYIIMTPRRAFRGRPARRNVEEQGVPNAPEVQPQEEVTNAEFCEAIRILNAERVELAAYQMKGVARVWFHQWKKNRVEDVPIVSWVVFESAIMGRFFPLAPPDRAASRGATSSTGGETNRLYPINSRQEQEDSPDVVTGMIQVFDFTVFALLDPGVSLSFVTSYVAMNFDVLPEQLSEPFSVSTHVGEFILTERVYRDCPISVNHKSTMADLILS</sequence>